<dbReference type="Gene3D" id="1.10.3090.10">
    <property type="entry name" value="cca-adding enzyme, domain 2"/>
    <property type="match status" value="1"/>
</dbReference>
<dbReference type="SUPFAM" id="SSF109604">
    <property type="entry name" value="HD-domain/PDEase-like"/>
    <property type="match status" value="1"/>
</dbReference>
<keyword evidence="1" id="KW-0547">Nucleotide-binding</keyword>
<protein>
    <submittedName>
        <fullName evidence="3">AAA family ATPase domain-containing protein</fullName>
    </submittedName>
</protein>
<dbReference type="EMBL" id="OK499992">
    <property type="protein sequence ID" value="UGO51026.1"/>
    <property type="molecule type" value="Genomic_DNA"/>
</dbReference>
<dbReference type="Pfam" id="PF01966">
    <property type="entry name" value="HD"/>
    <property type="match status" value="1"/>
</dbReference>
<proteinExistence type="predicted"/>
<dbReference type="InterPro" id="IPR050124">
    <property type="entry name" value="tRNA_CCA-adding_enzyme"/>
</dbReference>
<gene>
    <name evidence="3" type="ORF">NATE_173</name>
</gene>
<accession>A0AAE8YVY4</accession>
<dbReference type="InterPro" id="IPR003607">
    <property type="entry name" value="HD/PDEase_dom"/>
</dbReference>
<reference evidence="3" key="1">
    <citation type="submission" date="2021-10" db="EMBL/GenBank/DDBJ databases">
        <authorList>
            <person name="Lavering E.D."/>
            <person name="James R."/>
            <person name="Fairholm J.D."/>
            <person name="Ogilvie B.H."/>
            <person name="Thurgood T.L."/>
            <person name="Robison R.A."/>
            <person name="Grose J.H."/>
        </authorList>
    </citation>
    <scope>NUCLEOTIDE SEQUENCE</scope>
</reference>
<sequence>MTQFMMLVGIAGSGKSTLGNVVAKGGAVYLSSDELREELLGDENNQEKNSDVFVEMAKRTKEALQAGFDVIYDATNISRKKRRGLLQQLPKNVTKRVIYMATEYDVIKYQNANRDRVVPPEVIDRMYKNLQVPIYSEGWDDIQMVVPNVCKFSESVSEKIRGMALTNPYEDEIMDKLALYFREFKDILDMPQDSTYHSFSVSRHTYYVYKEVFDNYHEHDRELMIWVALLHDTGKAFCKSFYNRKGEKVRYANFIGHEHVSSQLAIHVMKRLNFDMETIRKATLLIQFHMYLLDQKANRTKLLNQVGQDMFDRLEFLRNADTLAH</sequence>
<dbReference type="InterPro" id="IPR006674">
    <property type="entry name" value="HD_domain"/>
</dbReference>
<name>A0AAE8YVY4_9CAUD</name>
<organism evidence="3 4">
    <name type="scientific">Bacillus phage vB_BanS_Nate</name>
    <dbReference type="NCBI Taxonomy" id="2894788"/>
    <lineage>
        <taxon>Viruses</taxon>
        <taxon>Duplodnaviria</taxon>
        <taxon>Heunggongvirae</taxon>
        <taxon>Uroviricota</taxon>
        <taxon>Caudoviricetes</taxon>
        <taxon>Joanripponvirinae</taxon>
        <taxon>Natevirus</taxon>
        <taxon>Natevirus nate</taxon>
    </lineage>
</organism>
<dbReference type="PANTHER" id="PTHR47545:SF1">
    <property type="entry name" value="MULTIFUNCTIONAL CCA PROTEIN"/>
    <property type="match status" value="1"/>
</dbReference>
<dbReference type="SUPFAM" id="SSF52540">
    <property type="entry name" value="P-loop containing nucleoside triphosphate hydrolases"/>
    <property type="match status" value="1"/>
</dbReference>
<keyword evidence="4" id="KW-1185">Reference proteome</keyword>
<evidence type="ECO:0000259" key="2">
    <source>
        <dbReference type="Pfam" id="PF01966"/>
    </source>
</evidence>
<dbReference type="Pfam" id="PF13671">
    <property type="entry name" value="AAA_33"/>
    <property type="match status" value="1"/>
</dbReference>
<dbReference type="Proteomes" id="UP000827544">
    <property type="component" value="Segment"/>
</dbReference>
<dbReference type="GO" id="GO:0000166">
    <property type="term" value="F:nucleotide binding"/>
    <property type="evidence" value="ECO:0007669"/>
    <property type="project" value="UniProtKB-KW"/>
</dbReference>
<evidence type="ECO:0000313" key="3">
    <source>
        <dbReference type="EMBL" id="UGO51026.1"/>
    </source>
</evidence>
<feature type="domain" description="HD" evidence="2">
    <location>
        <begin position="196"/>
        <end position="294"/>
    </location>
</feature>
<dbReference type="CDD" id="cd00077">
    <property type="entry name" value="HDc"/>
    <property type="match status" value="1"/>
</dbReference>
<evidence type="ECO:0000256" key="1">
    <source>
        <dbReference type="ARBA" id="ARBA00022741"/>
    </source>
</evidence>
<evidence type="ECO:0000313" key="4">
    <source>
        <dbReference type="Proteomes" id="UP000827544"/>
    </source>
</evidence>
<dbReference type="InterPro" id="IPR027417">
    <property type="entry name" value="P-loop_NTPase"/>
</dbReference>
<dbReference type="Gene3D" id="3.40.50.300">
    <property type="entry name" value="P-loop containing nucleotide triphosphate hydrolases"/>
    <property type="match status" value="1"/>
</dbReference>
<dbReference type="PANTHER" id="PTHR47545">
    <property type="entry name" value="MULTIFUNCTIONAL CCA PROTEIN"/>
    <property type="match status" value="1"/>
</dbReference>